<dbReference type="AlphaFoldDB" id="A0A2M7SCV8"/>
<dbReference type="Pfam" id="PF13414">
    <property type="entry name" value="TPR_11"/>
    <property type="match status" value="1"/>
</dbReference>
<dbReference type="InterPro" id="IPR011990">
    <property type="entry name" value="TPR-like_helical_dom_sf"/>
</dbReference>
<reference evidence="5" key="1">
    <citation type="submission" date="2017-09" db="EMBL/GenBank/DDBJ databases">
        <title>Depth-based differentiation of microbial function through sediment-hosted aquifers and enrichment of novel symbionts in the deep terrestrial subsurface.</title>
        <authorList>
            <person name="Probst A.J."/>
            <person name="Ladd B."/>
            <person name="Jarett J.K."/>
            <person name="Geller-Mcgrath D.E."/>
            <person name="Sieber C.M.K."/>
            <person name="Emerson J.B."/>
            <person name="Anantharaman K."/>
            <person name="Thomas B.C."/>
            <person name="Malmstrom R."/>
            <person name="Stieglmeier M."/>
            <person name="Klingl A."/>
            <person name="Woyke T."/>
            <person name="Ryan C.M."/>
            <person name="Banfield J.F."/>
        </authorList>
    </citation>
    <scope>NUCLEOTIDE SEQUENCE [LARGE SCALE GENOMIC DNA]</scope>
</reference>
<organism evidence="4 5">
    <name type="scientific">Candidatus Desantisbacteria bacterium CG_4_10_14_0_8_um_filter_48_22</name>
    <dbReference type="NCBI Taxonomy" id="1974543"/>
    <lineage>
        <taxon>Bacteria</taxon>
        <taxon>Candidatus Desantisiibacteriota</taxon>
    </lineage>
</organism>
<protein>
    <submittedName>
        <fullName evidence="4">Uncharacterized protein</fullName>
    </submittedName>
</protein>
<dbReference type="InterPro" id="IPR050498">
    <property type="entry name" value="Ycf3"/>
</dbReference>
<dbReference type="InterPro" id="IPR013105">
    <property type="entry name" value="TPR_2"/>
</dbReference>
<name>A0A2M7SCV8_9BACT</name>
<evidence type="ECO:0000256" key="1">
    <source>
        <dbReference type="ARBA" id="ARBA00022737"/>
    </source>
</evidence>
<evidence type="ECO:0000313" key="5">
    <source>
        <dbReference type="Proteomes" id="UP000229307"/>
    </source>
</evidence>
<dbReference type="SUPFAM" id="SSF48452">
    <property type="entry name" value="TPR-like"/>
    <property type="match status" value="1"/>
</dbReference>
<gene>
    <name evidence="4" type="ORF">COY52_04795</name>
</gene>
<dbReference type="PANTHER" id="PTHR44858">
    <property type="entry name" value="TETRATRICOPEPTIDE REPEAT PROTEIN 6"/>
    <property type="match status" value="1"/>
</dbReference>
<feature type="repeat" description="TPR" evidence="3">
    <location>
        <begin position="42"/>
        <end position="75"/>
    </location>
</feature>
<evidence type="ECO:0000256" key="3">
    <source>
        <dbReference type="PROSITE-ProRule" id="PRU00339"/>
    </source>
</evidence>
<dbReference type="Pfam" id="PF07719">
    <property type="entry name" value="TPR_2"/>
    <property type="match status" value="1"/>
</dbReference>
<dbReference type="PANTHER" id="PTHR44858:SF1">
    <property type="entry name" value="UDP-N-ACETYLGLUCOSAMINE--PEPTIDE N-ACETYLGLUCOSAMINYLTRANSFERASE SPINDLY-RELATED"/>
    <property type="match status" value="1"/>
</dbReference>
<accession>A0A2M7SCV8</accession>
<dbReference type="Proteomes" id="UP000229307">
    <property type="component" value="Unassembled WGS sequence"/>
</dbReference>
<evidence type="ECO:0000313" key="4">
    <source>
        <dbReference type="EMBL" id="PIZ17309.1"/>
    </source>
</evidence>
<evidence type="ECO:0000256" key="2">
    <source>
        <dbReference type="ARBA" id="ARBA00022803"/>
    </source>
</evidence>
<dbReference type="EMBL" id="PFMR01000128">
    <property type="protein sequence ID" value="PIZ17309.1"/>
    <property type="molecule type" value="Genomic_DNA"/>
</dbReference>
<dbReference type="InterPro" id="IPR019734">
    <property type="entry name" value="TPR_rpt"/>
</dbReference>
<feature type="repeat" description="TPR" evidence="3">
    <location>
        <begin position="76"/>
        <end position="109"/>
    </location>
</feature>
<dbReference type="PROSITE" id="PS50005">
    <property type="entry name" value="TPR"/>
    <property type="match status" value="2"/>
</dbReference>
<proteinExistence type="predicted"/>
<keyword evidence="2 3" id="KW-0802">TPR repeat</keyword>
<dbReference type="PROSITE" id="PS50293">
    <property type="entry name" value="TPR_REGION"/>
    <property type="match status" value="2"/>
</dbReference>
<dbReference type="SMART" id="SM00028">
    <property type="entry name" value="TPR"/>
    <property type="match status" value="3"/>
</dbReference>
<sequence>MEDEIIEDETGEWFVVDTGKVEDLKLKIKYYTVAVKLNPKCGPAFYARGEAFYNLGKYRAAINDYTRAMALGPEHFTIYCIRGKAYFESERYQKAIEDWSKAIELNPKSAPIYYNRAVIYANQELPGPACDDFYQAGLLFLKQKEKDYALRCVDAIKEVNSSSPLIKKLMDKTHKRNNRRGH</sequence>
<comment type="caution">
    <text evidence="4">The sequence shown here is derived from an EMBL/GenBank/DDBJ whole genome shotgun (WGS) entry which is preliminary data.</text>
</comment>
<keyword evidence="1" id="KW-0677">Repeat</keyword>
<dbReference type="Gene3D" id="1.25.40.10">
    <property type="entry name" value="Tetratricopeptide repeat domain"/>
    <property type="match status" value="2"/>
</dbReference>